<dbReference type="SMART" id="SM00823">
    <property type="entry name" value="PKS_PP"/>
    <property type="match status" value="1"/>
</dbReference>
<comment type="caution">
    <text evidence="4">The sequence shown here is derived from an EMBL/GenBank/DDBJ whole genome shotgun (WGS) entry which is preliminary data.</text>
</comment>
<keyword evidence="2" id="KW-0597">Phosphoprotein</keyword>
<protein>
    <submittedName>
        <fullName evidence="4">Acyl carrier protein</fullName>
    </submittedName>
</protein>
<sequence length="91" mass="9453">MGEPAPDRHLAELLAICADVFGRDVAAGENFFDLGGDSAQATDLFLRLEARLGVELDVTVFFEAADFRDLASRLAGSTTPAVDGSGPGTPA</sequence>
<dbReference type="PROSITE" id="PS50075">
    <property type="entry name" value="CARRIER"/>
    <property type="match status" value="1"/>
</dbReference>
<evidence type="ECO:0000259" key="3">
    <source>
        <dbReference type="PROSITE" id="PS50075"/>
    </source>
</evidence>
<accession>A0ABV5CUM1</accession>
<dbReference type="Proteomes" id="UP001582793">
    <property type="component" value="Unassembled WGS sequence"/>
</dbReference>
<dbReference type="InterPro" id="IPR020806">
    <property type="entry name" value="PKS_PP-bd"/>
</dbReference>
<dbReference type="Pfam" id="PF00550">
    <property type="entry name" value="PP-binding"/>
    <property type="match status" value="1"/>
</dbReference>
<evidence type="ECO:0000313" key="5">
    <source>
        <dbReference type="Proteomes" id="UP001582793"/>
    </source>
</evidence>
<evidence type="ECO:0000256" key="2">
    <source>
        <dbReference type="ARBA" id="ARBA00022553"/>
    </source>
</evidence>
<organism evidence="4 5">
    <name type="scientific">Polymorphospora lycopeni</name>
    <dbReference type="NCBI Taxonomy" id="3140240"/>
    <lineage>
        <taxon>Bacteria</taxon>
        <taxon>Bacillati</taxon>
        <taxon>Actinomycetota</taxon>
        <taxon>Actinomycetes</taxon>
        <taxon>Micromonosporales</taxon>
        <taxon>Micromonosporaceae</taxon>
        <taxon>Polymorphospora</taxon>
    </lineage>
</organism>
<keyword evidence="1" id="KW-0596">Phosphopantetheine</keyword>
<dbReference type="InterPro" id="IPR036736">
    <property type="entry name" value="ACP-like_sf"/>
</dbReference>
<dbReference type="RefSeq" id="WP_364212600.1">
    <property type="nucleotide sequence ID" value="NZ_JBCGDC010000067.1"/>
</dbReference>
<proteinExistence type="predicted"/>
<dbReference type="SUPFAM" id="SSF47336">
    <property type="entry name" value="ACP-like"/>
    <property type="match status" value="1"/>
</dbReference>
<name>A0ABV5CUM1_9ACTN</name>
<dbReference type="Gene3D" id="1.10.1200.10">
    <property type="entry name" value="ACP-like"/>
    <property type="match status" value="1"/>
</dbReference>
<dbReference type="EMBL" id="JBCGDC010000067">
    <property type="protein sequence ID" value="MFB6395709.1"/>
    <property type="molecule type" value="Genomic_DNA"/>
</dbReference>
<dbReference type="InterPro" id="IPR009081">
    <property type="entry name" value="PP-bd_ACP"/>
</dbReference>
<evidence type="ECO:0000313" key="4">
    <source>
        <dbReference type="EMBL" id="MFB6395709.1"/>
    </source>
</evidence>
<gene>
    <name evidence="4" type="ORF">AAFH96_21725</name>
</gene>
<feature type="domain" description="Carrier" evidence="3">
    <location>
        <begin position="4"/>
        <end position="78"/>
    </location>
</feature>
<evidence type="ECO:0000256" key="1">
    <source>
        <dbReference type="ARBA" id="ARBA00022450"/>
    </source>
</evidence>
<reference evidence="4 5" key="1">
    <citation type="submission" date="2024-04" db="EMBL/GenBank/DDBJ databases">
        <title>Polymorphospora sp. isolated from Baiyangdian Lake in Xiong'an New Area.</title>
        <authorList>
            <person name="Zhang X."/>
            <person name="Liu J."/>
        </authorList>
    </citation>
    <scope>NUCLEOTIDE SEQUENCE [LARGE SCALE GENOMIC DNA]</scope>
    <source>
        <strain evidence="4 5">2-325</strain>
    </source>
</reference>
<keyword evidence="5" id="KW-1185">Reference proteome</keyword>